<gene>
    <name evidence="1" type="ORF">ENM60_05200</name>
</gene>
<proteinExistence type="predicted"/>
<sequence length="83" mass="9241">MAKLIVYLTPGFEEYSVRLYHYDGEGRLVESREFQGVKSIVIKASLISISRQLAREPFTLVVDVDKPEITIADGTLKIKGGAL</sequence>
<organism evidence="1">
    <name type="scientific">Thermogladius calderae</name>
    <dbReference type="NCBI Taxonomy" id="1200300"/>
    <lineage>
        <taxon>Archaea</taxon>
        <taxon>Thermoproteota</taxon>
        <taxon>Thermoprotei</taxon>
        <taxon>Desulfurococcales</taxon>
        <taxon>Desulfurococcaceae</taxon>
        <taxon>Thermogladius</taxon>
    </lineage>
</organism>
<protein>
    <submittedName>
        <fullName evidence="1">Uncharacterized protein</fullName>
    </submittedName>
</protein>
<name>A0A7J3XZP8_9CREN</name>
<accession>A0A7J3XZP8</accession>
<dbReference type="AlphaFoldDB" id="A0A7J3XZP8"/>
<dbReference type="EMBL" id="DRYK01000064">
    <property type="protein sequence ID" value="HHP68162.1"/>
    <property type="molecule type" value="Genomic_DNA"/>
</dbReference>
<comment type="caution">
    <text evidence="1">The sequence shown here is derived from an EMBL/GenBank/DDBJ whole genome shotgun (WGS) entry which is preliminary data.</text>
</comment>
<evidence type="ECO:0000313" key="1">
    <source>
        <dbReference type="EMBL" id="HHP68162.1"/>
    </source>
</evidence>
<reference evidence="1" key="1">
    <citation type="journal article" date="2020" name="mSystems">
        <title>Genome- and Community-Level Interaction Insights into Carbon Utilization and Element Cycling Functions of Hydrothermarchaeota in Hydrothermal Sediment.</title>
        <authorList>
            <person name="Zhou Z."/>
            <person name="Liu Y."/>
            <person name="Xu W."/>
            <person name="Pan J."/>
            <person name="Luo Z.H."/>
            <person name="Li M."/>
        </authorList>
    </citation>
    <scope>NUCLEOTIDE SEQUENCE [LARGE SCALE GENOMIC DNA]</scope>
    <source>
        <strain evidence="1">SpSt-110</strain>
    </source>
</reference>